<dbReference type="EMBL" id="LR797198">
    <property type="protein sequence ID" value="CAB4193113.1"/>
    <property type="molecule type" value="Genomic_DNA"/>
</dbReference>
<evidence type="ECO:0000313" key="2">
    <source>
        <dbReference type="EMBL" id="CAB4193113.1"/>
    </source>
</evidence>
<proteinExistence type="predicted"/>
<reference evidence="2" key="1">
    <citation type="submission" date="2020-05" db="EMBL/GenBank/DDBJ databases">
        <authorList>
            <person name="Chiriac C."/>
            <person name="Salcher M."/>
            <person name="Ghai R."/>
            <person name="Kavagutti S V."/>
        </authorList>
    </citation>
    <scope>NUCLEOTIDE SEQUENCE</scope>
</reference>
<name>A0A6J5R813_9CAUD</name>
<dbReference type="EMBL" id="LR797076">
    <property type="protein sequence ID" value="CAB4185414.1"/>
    <property type="molecule type" value="Genomic_DNA"/>
</dbReference>
<gene>
    <name evidence="1" type="ORF">UFOVP1119_46</name>
    <name evidence="2" type="ORF">UFOVP1238_20</name>
</gene>
<organism evidence="2">
    <name type="scientific">uncultured Caudovirales phage</name>
    <dbReference type="NCBI Taxonomy" id="2100421"/>
    <lineage>
        <taxon>Viruses</taxon>
        <taxon>Duplodnaviria</taxon>
        <taxon>Heunggongvirae</taxon>
        <taxon>Uroviricota</taxon>
        <taxon>Caudoviricetes</taxon>
        <taxon>Peduoviridae</taxon>
        <taxon>Maltschvirus</taxon>
        <taxon>Maltschvirus maltsch</taxon>
    </lineage>
</organism>
<evidence type="ECO:0000313" key="1">
    <source>
        <dbReference type="EMBL" id="CAB4185414.1"/>
    </source>
</evidence>
<accession>A0A6J5R813</accession>
<protein>
    <submittedName>
        <fullName evidence="2">Uncharacterized protein</fullName>
    </submittedName>
</protein>
<sequence>MKKYPFVIRLEGAVMANSEKEAHEKINLHLNDLGDVDSERYDLNWPDVSWDMEYDLC</sequence>